<sequence length="148" mass="17196">MAALYITRGEVGSWNLEPDPNFPASAWWALGGWPAEYQNSDMSKIPRSQDPTWASRHSLHTIWPTLKPVSQFPVYKFTLAIDEYVHYTIQNYTIFGTAKLEQLRVNRRVRQAGSTIIHPWTILDNIGQLYRMISQFTIHNSQFIHDSF</sequence>
<comment type="caution">
    <text evidence="1">The sequence shown here is derived from an EMBL/GenBank/DDBJ whole genome shotgun (WGS) entry which is preliminary data.</text>
</comment>
<dbReference type="AlphaFoldDB" id="A0A9W6Z075"/>
<dbReference type="Proteomes" id="UP001165063">
    <property type="component" value="Unassembled WGS sequence"/>
</dbReference>
<evidence type="ECO:0000313" key="2">
    <source>
        <dbReference type="Proteomes" id="UP001165063"/>
    </source>
</evidence>
<evidence type="ECO:0000313" key="1">
    <source>
        <dbReference type="EMBL" id="GMG39044.1"/>
    </source>
</evidence>
<reference evidence="1" key="1">
    <citation type="submission" date="2023-04" db="EMBL/GenBank/DDBJ databases">
        <title>Ambrosiozyma monospora NBRC 1965.</title>
        <authorList>
            <person name="Ichikawa N."/>
            <person name="Sato H."/>
            <person name="Tonouchi N."/>
        </authorList>
    </citation>
    <scope>NUCLEOTIDE SEQUENCE</scope>
    <source>
        <strain evidence="1">NBRC 1965</strain>
    </source>
</reference>
<name>A0A9W6Z075_AMBMO</name>
<organism evidence="1 2">
    <name type="scientific">Ambrosiozyma monospora</name>
    <name type="common">Yeast</name>
    <name type="synonym">Endomycopsis monosporus</name>
    <dbReference type="NCBI Taxonomy" id="43982"/>
    <lineage>
        <taxon>Eukaryota</taxon>
        <taxon>Fungi</taxon>
        <taxon>Dikarya</taxon>
        <taxon>Ascomycota</taxon>
        <taxon>Saccharomycotina</taxon>
        <taxon>Pichiomycetes</taxon>
        <taxon>Pichiales</taxon>
        <taxon>Pichiaceae</taxon>
        <taxon>Ambrosiozyma</taxon>
    </lineage>
</organism>
<gene>
    <name evidence="1" type="ORF">Amon01_000506600</name>
</gene>
<proteinExistence type="predicted"/>
<dbReference type="EMBL" id="BSXU01002667">
    <property type="protein sequence ID" value="GMG39044.1"/>
    <property type="molecule type" value="Genomic_DNA"/>
</dbReference>
<protein>
    <submittedName>
        <fullName evidence="1">Unnamed protein product</fullName>
    </submittedName>
</protein>
<keyword evidence="2" id="KW-1185">Reference proteome</keyword>
<accession>A0A9W6Z075</accession>